<sequence>MKRNIKLIVSCIAFIGLGIGIIGAGVNYFFNHSVLGMEQGLAGSTQNSNEANQVCYITPENPDADMTLEDTTEADLQAEQYAQPETLLGQHTVSLGTCVFQQKKIACWGDSITFGYGYSDEAQLTNGGQIMDISGWTYPDTLQYYTGMDVYNLGVSGETSYEIATREGGLTMFVAKNVTVKAGKSVEISIVDADGNSVMLDNFNGYGGDNNQAENLVYINDQLFQLEKRDEKLYIKTYGNTQKGSVKLKKGMQVVTQAAHDVNADILVIQMGSNGGWDSYDELIAQYQAMIEKSGTQCYIIIGDTDNPTEAYDSEQYESDIEVGTKDNVWETALREAFGEHFINMRAFMIEHGLETVGLEPTEQDLDDLANGRVPEQLKDDYTHFNSYGYYAMGAAVYQKGVELGYW</sequence>
<evidence type="ECO:0008006" key="4">
    <source>
        <dbReference type="Google" id="ProtNLM"/>
    </source>
</evidence>
<proteinExistence type="predicted"/>
<dbReference type="InterPro" id="IPR036514">
    <property type="entry name" value="SGNH_hydro_sf"/>
</dbReference>
<evidence type="ECO:0000256" key="1">
    <source>
        <dbReference type="SAM" id="Phobius"/>
    </source>
</evidence>
<reference evidence="2" key="1">
    <citation type="submission" date="2024-03" db="EMBL/GenBank/DDBJ databases">
        <title>Human intestinal bacterial collection.</title>
        <authorList>
            <person name="Pauvert C."/>
            <person name="Hitch T.C.A."/>
            <person name="Clavel T."/>
        </authorList>
    </citation>
    <scope>NUCLEOTIDE SEQUENCE [LARGE SCALE GENOMIC DNA]</scope>
    <source>
        <strain evidence="2">CLA-AA-H89B</strain>
    </source>
</reference>
<evidence type="ECO:0000313" key="3">
    <source>
        <dbReference type="Proteomes" id="UP001546774"/>
    </source>
</evidence>
<keyword evidence="1" id="KW-1133">Transmembrane helix</keyword>
<dbReference type="Gene3D" id="3.40.50.1110">
    <property type="entry name" value="SGNH hydrolase"/>
    <property type="match status" value="2"/>
</dbReference>
<keyword evidence="1" id="KW-0812">Transmembrane</keyword>
<keyword evidence="1" id="KW-0472">Membrane</keyword>
<dbReference type="SUPFAM" id="SSF52266">
    <property type="entry name" value="SGNH hydrolase"/>
    <property type="match status" value="1"/>
</dbReference>
<feature type="transmembrane region" description="Helical" evidence="1">
    <location>
        <begin position="7"/>
        <end position="30"/>
    </location>
</feature>
<protein>
    <recommendedName>
        <fullName evidence="4">SGNH/GDSL hydrolase family protein</fullName>
    </recommendedName>
</protein>
<evidence type="ECO:0000313" key="2">
    <source>
        <dbReference type="EMBL" id="MEQ2554997.1"/>
    </source>
</evidence>
<organism evidence="2 3">
    <name type="scientific">Lachnospira intestinalis</name>
    <dbReference type="NCBI Taxonomy" id="3133158"/>
    <lineage>
        <taxon>Bacteria</taxon>
        <taxon>Bacillati</taxon>
        <taxon>Bacillota</taxon>
        <taxon>Clostridia</taxon>
        <taxon>Lachnospirales</taxon>
        <taxon>Lachnospiraceae</taxon>
        <taxon>Lachnospira</taxon>
    </lineage>
</organism>
<keyword evidence="3" id="KW-1185">Reference proteome</keyword>
<comment type="caution">
    <text evidence="2">The sequence shown here is derived from an EMBL/GenBank/DDBJ whole genome shotgun (WGS) entry which is preliminary data.</text>
</comment>
<gene>
    <name evidence="2" type="ORF">WMO37_08250</name>
</gene>
<accession>A0ABV1H5L7</accession>
<name>A0ABV1H5L7_9FIRM</name>
<dbReference type="EMBL" id="JBBMFS010000006">
    <property type="protein sequence ID" value="MEQ2554997.1"/>
    <property type="molecule type" value="Genomic_DNA"/>
</dbReference>
<dbReference type="Proteomes" id="UP001546774">
    <property type="component" value="Unassembled WGS sequence"/>
</dbReference>